<sequence>MAPITATTPTTAPMRRAMARNRCACISSFTCVMKSSATWSPAGSVFKLFARPYRRRTVAANASHIRRLAEAVCDCEKRYHGRKSGRHSDFLNRTGSILTAMKKPVPLLLLPLVFCALEGCAPDRIASAVTGKDCNTAYLYDDESFCARPAGPPPPQPYCTTSFEGTTCWARPDLMPNVARQTYGGPTSLTPAQNQERMGQ</sequence>
<dbReference type="Proteomes" id="UP000006375">
    <property type="component" value="Chromosome"/>
</dbReference>
<feature type="compositionally biased region" description="Polar residues" evidence="1">
    <location>
        <begin position="184"/>
        <end position="200"/>
    </location>
</feature>
<name>Q5FPJ3_GLUOX</name>
<reference evidence="2 3" key="1">
    <citation type="journal article" date="2005" name="Nat. Biotechnol.">
        <title>Complete genome sequence of the acetic acid bacterium Gluconobacter oxydans.</title>
        <authorList>
            <person name="Prust C."/>
            <person name="Hoffmeister M."/>
            <person name="Liesegang H."/>
            <person name="Wiezer A."/>
            <person name="Fricke W.F."/>
            <person name="Ehrenreich A."/>
            <person name="Gottschalk G."/>
            <person name="Deppenmeier U."/>
        </authorList>
    </citation>
    <scope>NUCLEOTIDE SEQUENCE [LARGE SCALE GENOMIC DNA]</scope>
    <source>
        <strain evidence="2 3">621H</strain>
    </source>
</reference>
<feature type="region of interest" description="Disordered" evidence="1">
    <location>
        <begin position="180"/>
        <end position="200"/>
    </location>
</feature>
<evidence type="ECO:0000313" key="3">
    <source>
        <dbReference type="Proteomes" id="UP000006375"/>
    </source>
</evidence>
<keyword evidence="3" id="KW-1185">Reference proteome</keyword>
<dbReference type="STRING" id="290633.GOX1967"/>
<dbReference type="KEGG" id="gox:GOX1967"/>
<accession>Q5FPJ3</accession>
<proteinExistence type="predicted"/>
<dbReference type="EMBL" id="CP000009">
    <property type="protein sequence ID" value="AAW61703.1"/>
    <property type="molecule type" value="Genomic_DNA"/>
</dbReference>
<evidence type="ECO:0000256" key="1">
    <source>
        <dbReference type="SAM" id="MobiDB-lite"/>
    </source>
</evidence>
<organism evidence="2 3">
    <name type="scientific">Gluconobacter oxydans (strain 621H)</name>
    <name type="common">Gluconobacter suboxydans</name>
    <dbReference type="NCBI Taxonomy" id="290633"/>
    <lineage>
        <taxon>Bacteria</taxon>
        <taxon>Pseudomonadati</taxon>
        <taxon>Pseudomonadota</taxon>
        <taxon>Alphaproteobacteria</taxon>
        <taxon>Acetobacterales</taxon>
        <taxon>Acetobacteraceae</taxon>
        <taxon>Gluconobacter</taxon>
    </lineage>
</organism>
<protein>
    <submittedName>
        <fullName evidence="2">Uncharacterized protein</fullName>
    </submittedName>
</protein>
<evidence type="ECO:0000313" key="2">
    <source>
        <dbReference type="EMBL" id="AAW61703.1"/>
    </source>
</evidence>
<gene>
    <name evidence="2" type="ordered locus">GOX1967</name>
</gene>
<dbReference type="HOGENOM" id="CLU_1364592_0_0_5"/>
<dbReference type="AlphaFoldDB" id="Q5FPJ3"/>